<organism evidence="2 3">
    <name type="scientific">Perkinsus olseni</name>
    <name type="common">Perkinsus atlanticus</name>
    <dbReference type="NCBI Taxonomy" id="32597"/>
    <lineage>
        <taxon>Eukaryota</taxon>
        <taxon>Sar</taxon>
        <taxon>Alveolata</taxon>
        <taxon>Perkinsozoa</taxon>
        <taxon>Perkinsea</taxon>
        <taxon>Perkinsida</taxon>
        <taxon>Perkinsidae</taxon>
        <taxon>Perkinsus</taxon>
    </lineage>
</organism>
<feature type="compositionally biased region" description="Basic and acidic residues" evidence="1">
    <location>
        <begin position="13"/>
        <end position="23"/>
    </location>
</feature>
<comment type="caution">
    <text evidence="2">The sequence shown here is derived from an EMBL/GenBank/DDBJ whole genome shotgun (WGS) entry which is preliminary data.</text>
</comment>
<feature type="compositionally biased region" description="Basic and acidic residues" evidence="1">
    <location>
        <begin position="159"/>
        <end position="180"/>
    </location>
</feature>
<dbReference type="EMBL" id="JABANM010029551">
    <property type="protein sequence ID" value="KAF4707813.1"/>
    <property type="molecule type" value="Genomic_DNA"/>
</dbReference>
<protein>
    <submittedName>
        <fullName evidence="2">Uncharacterized protein</fullName>
    </submittedName>
</protein>
<name>A0A7J6QHN4_PEROL</name>
<dbReference type="Proteomes" id="UP000574390">
    <property type="component" value="Unassembled WGS sequence"/>
</dbReference>
<reference evidence="2 3" key="1">
    <citation type="submission" date="2020-04" db="EMBL/GenBank/DDBJ databases">
        <title>Perkinsus olseni comparative genomics.</title>
        <authorList>
            <person name="Bogema D.R."/>
        </authorList>
    </citation>
    <scope>NUCLEOTIDE SEQUENCE [LARGE SCALE GENOMIC DNA]</scope>
    <source>
        <strain evidence="2">ATCC PRA-205</strain>
    </source>
</reference>
<dbReference type="AlphaFoldDB" id="A0A7J6QHN4"/>
<feature type="non-terminal residue" evidence="2">
    <location>
        <position position="1"/>
    </location>
</feature>
<feature type="non-terminal residue" evidence="2">
    <location>
        <position position="198"/>
    </location>
</feature>
<feature type="compositionally biased region" description="Polar residues" evidence="1">
    <location>
        <begin position="1"/>
        <end position="10"/>
    </location>
</feature>
<gene>
    <name evidence="2" type="ORF">FOZ62_013003</name>
</gene>
<sequence>VKGSTVSSVCGTKPRDGLDRESAEVTPRVVEDSSGMGREEADHQPRGSRIPGVDVGLEGRGRLRGCCESTHTDNIRRCPPSASSGGGAHIPELMVRSVRSFELESGKRVSGEVRGVVECVERSCDVEGVVMPANCTNVSLVLFPNLSNYVSSMSIEPADDARGSDHQEKGSRSTCSKDRDTIVHEELFGDTFKGRSAP</sequence>
<feature type="region of interest" description="Disordered" evidence="1">
    <location>
        <begin position="1"/>
        <end position="54"/>
    </location>
</feature>
<evidence type="ECO:0000313" key="3">
    <source>
        <dbReference type="Proteomes" id="UP000574390"/>
    </source>
</evidence>
<feature type="region of interest" description="Disordered" evidence="1">
    <location>
        <begin position="157"/>
        <end position="180"/>
    </location>
</feature>
<evidence type="ECO:0000313" key="2">
    <source>
        <dbReference type="EMBL" id="KAF4707813.1"/>
    </source>
</evidence>
<accession>A0A7J6QHN4</accession>
<evidence type="ECO:0000256" key="1">
    <source>
        <dbReference type="SAM" id="MobiDB-lite"/>
    </source>
</evidence>
<proteinExistence type="predicted"/>